<proteinExistence type="predicted"/>
<feature type="signal peptide" evidence="1">
    <location>
        <begin position="1"/>
        <end position="22"/>
    </location>
</feature>
<keyword evidence="1" id="KW-0732">Signal</keyword>
<comment type="caution">
    <text evidence="2">The sequence shown here is derived from an EMBL/GenBank/DDBJ whole genome shotgun (WGS) entry which is preliminary data.</text>
</comment>
<organism evidence="2 3">
    <name type="scientific">Cyclotella atomus</name>
    <dbReference type="NCBI Taxonomy" id="382360"/>
    <lineage>
        <taxon>Eukaryota</taxon>
        <taxon>Sar</taxon>
        <taxon>Stramenopiles</taxon>
        <taxon>Ochrophyta</taxon>
        <taxon>Bacillariophyta</taxon>
        <taxon>Coscinodiscophyceae</taxon>
        <taxon>Thalassiosirophycidae</taxon>
        <taxon>Stephanodiscales</taxon>
        <taxon>Stephanodiscaceae</taxon>
        <taxon>Cyclotella</taxon>
    </lineage>
</organism>
<evidence type="ECO:0000256" key="1">
    <source>
        <dbReference type="SAM" id="SignalP"/>
    </source>
</evidence>
<reference evidence="2 3" key="1">
    <citation type="submission" date="2024-10" db="EMBL/GenBank/DDBJ databases">
        <title>Updated reference genomes for cyclostephanoid diatoms.</title>
        <authorList>
            <person name="Roberts W.R."/>
            <person name="Alverson A.J."/>
        </authorList>
    </citation>
    <scope>NUCLEOTIDE SEQUENCE [LARGE SCALE GENOMIC DNA]</scope>
    <source>
        <strain evidence="2 3">AJA010-31</strain>
    </source>
</reference>
<dbReference type="Proteomes" id="UP001530400">
    <property type="component" value="Unassembled WGS sequence"/>
</dbReference>
<accession>A0ABD3QDN1</accession>
<evidence type="ECO:0000313" key="3">
    <source>
        <dbReference type="Proteomes" id="UP001530400"/>
    </source>
</evidence>
<feature type="chain" id="PRO_5044795099" evidence="1">
    <location>
        <begin position="23"/>
        <end position="276"/>
    </location>
</feature>
<dbReference type="EMBL" id="JALLPJ020000227">
    <property type="protein sequence ID" value="KAL3798217.1"/>
    <property type="molecule type" value="Genomic_DNA"/>
</dbReference>
<evidence type="ECO:0000313" key="2">
    <source>
        <dbReference type="EMBL" id="KAL3798217.1"/>
    </source>
</evidence>
<dbReference type="AlphaFoldDB" id="A0ABD3QDN1"/>
<protein>
    <submittedName>
        <fullName evidence="2">Uncharacterized protein</fullName>
    </submittedName>
</protein>
<name>A0ABD3QDN1_9STRA</name>
<keyword evidence="3" id="KW-1185">Reference proteome</keyword>
<sequence length="276" mass="30559">MINNTIVITAVALLQCIIVVQARISGRVPGSTSRYLEIYNDEFHATNGVVSTQSLELTLDFNDKTTAKAVSCPFQKCQFLEEQIESHNATRHLEIYDDKFHPSDSVAAPTSFDALVGLTLNLYDNDITKHVVCPHQSCNYQTSRRHLDLDWNEDFHAVTTGDENMSGALCVSIATRRRSLGSFNDDFHPGTCPDQVALDDVDVIQVFKKLGNSARHRQISAYNDEFHPVGEYCLVTNTVRAQPLANTDAVKAPSDATSPTFSMLAFVVAIMFSVLI</sequence>
<gene>
    <name evidence="2" type="ORF">ACHAWO_003422</name>
</gene>